<feature type="compositionally biased region" description="Basic residues" evidence="1">
    <location>
        <begin position="138"/>
        <end position="150"/>
    </location>
</feature>
<keyword evidence="2" id="KW-1185">Reference proteome</keyword>
<dbReference type="Proteomes" id="UP000050741">
    <property type="component" value="Unassembled WGS sequence"/>
</dbReference>
<feature type="compositionally biased region" description="Basic and acidic residues" evidence="1">
    <location>
        <begin position="179"/>
        <end position="191"/>
    </location>
</feature>
<organism evidence="2 3">
    <name type="scientific">Globodera pallida</name>
    <name type="common">Potato cyst nematode worm</name>
    <name type="synonym">Heterodera pallida</name>
    <dbReference type="NCBI Taxonomy" id="36090"/>
    <lineage>
        <taxon>Eukaryota</taxon>
        <taxon>Metazoa</taxon>
        <taxon>Ecdysozoa</taxon>
        <taxon>Nematoda</taxon>
        <taxon>Chromadorea</taxon>
        <taxon>Rhabditida</taxon>
        <taxon>Tylenchina</taxon>
        <taxon>Tylenchomorpha</taxon>
        <taxon>Tylenchoidea</taxon>
        <taxon>Heteroderidae</taxon>
        <taxon>Heteroderinae</taxon>
        <taxon>Globodera</taxon>
    </lineage>
</organism>
<evidence type="ECO:0000313" key="3">
    <source>
        <dbReference type="WBParaSite" id="GPLIN_000238000"/>
    </source>
</evidence>
<feature type="region of interest" description="Disordered" evidence="1">
    <location>
        <begin position="129"/>
        <end position="191"/>
    </location>
</feature>
<evidence type="ECO:0000313" key="2">
    <source>
        <dbReference type="Proteomes" id="UP000050741"/>
    </source>
</evidence>
<evidence type="ECO:0000256" key="1">
    <source>
        <dbReference type="SAM" id="MobiDB-lite"/>
    </source>
</evidence>
<dbReference type="WBParaSite" id="GPLIN_000238000">
    <property type="protein sequence ID" value="GPLIN_000238000"/>
    <property type="gene ID" value="GPLIN_000238000"/>
</dbReference>
<sequence length="191" mass="20931">MGWPSFLAQIEDSTDQQHTITTDQRIRSRLEKLFNKNNGRSINELPTIGIIFALFFCSAWAGPPSWFKLKIAPSSNTPSPQITASDPGSKSFTETQIEDVTDYCPQTNGTDPVEQWLALPETGIPVADPTKFFLSGGGRKKGQLKGRKKIDGRPPSLPENNFLSGSAGGDTNKPNGNNTKEERGKSQHREA</sequence>
<reference evidence="3" key="3">
    <citation type="submission" date="2016-06" db="UniProtKB">
        <authorList>
            <consortium name="WormBaseParasite"/>
        </authorList>
    </citation>
    <scope>IDENTIFICATION</scope>
</reference>
<proteinExistence type="predicted"/>
<protein>
    <submittedName>
        <fullName evidence="3">Uncharacterized protein</fullName>
    </submittedName>
</protein>
<reference evidence="2" key="1">
    <citation type="submission" date="2013-12" db="EMBL/GenBank/DDBJ databases">
        <authorList>
            <person name="Aslett M."/>
        </authorList>
    </citation>
    <scope>NUCLEOTIDE SEQUENCE [LARGE SCALE GENOMIC DNA]</scope>
    <source>
        <strain evidence="2">Lindley</strain>
    </source>
</reference>
<dbReference type="AlphaFoldDB" id="A0A183BP44"/>
<accession>A0A183BP44</accession>
<reference evidence="2" key="2">
    <citation type="submission" date="2014-05" db="EMBL/GenBank/DDBJ databases">
        <title>The genome and life-stage specific transcriptomes of Globodera pallida elucidate key aspects of plant parasitism by a cyst nematode.</title>
        <authorList>
            <person name="Cotton J.A."/>
            <person name="Lilley C.J."/>
            <person name="Jones L.M."/>
            <person name="Kikuchi T."/>
            <person name="Reid A.J."/>
            <person name="Thorpe P."/>
            <person name="Tsai I.J."/>
            <person name="Beasley H."/>
            <person name="Blok V."/>
            <person name="Cock P.J.A."/>
            <person name="Van den Akker S.E."/>
            <person name="Holroyd N."/>
            <person name="Hunt M."/>
            <person name="Mantelin S."/>
            <person name="Naghra H."/>
            <person name="Pain A."/>
            <person name="Palomares-Rius J.E."/>
            <person name="Zarowiecki M."/>
            <person name="Berriman M."/>
            <person name="Jones J.T."/>
            <person name="Urwin P.E."/>
        </authorList>
    </citation>
    <scope>NUCLEOTIDE SEQUENCE [LARGE SCALE GENOMIC DNA]</scope>
    <source>
        <strain evidence="2">Lindley</strain>
    </source>
</reference>
<name>A0A183BP44_GLOPA</name>